<organism evidence="2 3">
    <name type="scientific">Hibiscus syriacus</name>
    <name type="common">Rose of Sharon</name>
    <dbReference type="NCBI Taxonomy" id="106335"/>
    <lineage>
        <taxon>Eukaryota</taxon>
        <taxon>Viridiplantae</taxon>
        <taxon>Streptophyta</taxon>
        <taxon>Embryophyta</taxon>
        <taxon>Tracheophyta</taxon>
        <taxon>Spermatophyta</taxon>
        <taxon>Magnoliopsida</taxon>
        <taxon>eudicotyledons</taxon>
        <taxon>Gunneridae</taxon>
        <taxon>Pentapetalae</taxon>
        <taxon>rosids</taxon>
        <taxon>malvids</taxon>
        <taxon>Malvales</taxon>
        <taxon>Malvaceae</taxon>
        <taxon>Malvoideae</taxon>
        <taxon>Hibiscus</taxon>
    </lineage>
</organism>
<dbReference type="GO" id="GO:0006355">
    <property type="term" value="P:regulation of DNA-templated transcription"/>
    <property type="evidence" value="ECO:0007669"/>
    <property type="project" value="InterPro"/>
</dbReference>
<keyword evidence="3" id="KW-1185">Reference proteome</keyword>
<dbReference type="PANTHER" id="PTHR33334">
    <property type="entry name" value="PROTEIN LNK1"/>
    <property type="match status" value="1"/>
</dbReference>
<feature type="compositionally biased region" description="Basic and acidic residues" evidence="1">
    <location>
        <begin position="248"/>
        <end position="261"/>
    </location>
</feature>
<dbReference type="AlphaFoldDB" id="A0A6A3CL88"/>
<sequence length="342" mass="38482">MLAAVDKKWPWRNCDSTFGLGSHGNEDYLCWVSSSQATEGSQDVLKADAKLNSLPENCATYTPGAVRVHNGYKIPNLDLDIDGYNSLLSWFQMKEFAFADVKHFYSDASCLLFSSLDLQQQKHNIRPDSVQTIDRGYSFEVPDIVTNEKREKLNYQHETQAPLNSLVDQARVESQVAFYDPVTSQKHIFQSERDEGHGEGEGFSVGKQAELASTSHGKVGYQDKRIRDSLYRLARSAEQRHNCANTSESRDDKDASGPLEAKETSKHVFVALCTRFMDIETNTNPIDISIAHLLFHRPSDPSLRPVTETSLKSYGTNHRGKGSLVGGLGRTRIWPPIGWRRR</sequence>
<evidence type="ECO:0000256" key="1">
    <source>
        <dbReference type="SAM" id="MobiDB-lite"/>
    </source>
</evidence>
<proteinExistence type="predicted"/>
<accession>A0A6A3CL88</accession>
<reference evidence="2" key="1">
    <citation type="submission" date="2019-09" db="EMBL/GenBank/DDBJ databases">
        <title>Draft genome information of white flower Hibiscus syriacus.</title>
        <authorList>
            <person name="Kim Y.-M."/>
        </authorList>
    </citation>
    <scope>NUCLEOTIDE SEQUENCE [LARGE SCALE GENOMIC DNA]</scope>
    <source>
        <strain evidence="2">YM2019G1</strain>
    </source>
</reference>
<dbReference type="PANTHER" id="PTHR33334:SF8">
    <property type="entry name" value="PROTEIN LNK1"/>
    <property type="match status" value="1"/>
</dbReference>
<dbReference type="EMBL" id="VEPZ02000224">
    <property type="protein sequence ID" value="KAE8729596.1"/>
    <property type="molecule type" value="Genomic_DNA"/>
</dbReference>
<evidence type="ECO:0000313" key="3">
    <source>
        <dbReference type="Proteomes" id="UP000436088"/>
    </source>
</evidence>
<feature type="region of interest" description="Disordered" evidence="1">
    <location>
        <begin position="237"/>
        <end position="261"/>
    </location>
</feature>
<dbReference type="GO" id="GO:0007623">
    <property type="term" value="P:circadian rhythm"/>
    <property type="evidence" value="ECO:0007669"/>
    <property type="project" value="InterPro"/>
</dbReference>
<gene>
    <name evidence="2" type="ORF">F3Y22_tig00003507pilonHSYRG00120</name>
</gene>
<protein>
    <submittedName>
        <fullName evidence="2">Uncharacterized protein</fullName>
    </submittedName>
</protein>
<dbReference type="InterPro" id="IPR039928">
    <property type="entry name" value="LNK"/>
</dbReference>
<evidence type="ECO:0000313" key="2">
    <source>
        <dbReference type="EMBL" id="KAE8729596.1"/>
    </source>
</evidence>
<comment type="caution">
    <text evidence="2">The sequence shown here is derived from an EMBL/GenBank/DDBJ whole genome shotgun (WGS) entry which is preliminary data.</text>
</comment>
<name>A0A6A3CL88_HIBSY</name>
<dbReference type="Proteomes" id="UP000436088">
    <property type="component" value="Unassembled WGS sequence"/>
</dbReference>